<sequence length="170" mass="18101">MKIAVSVLCMTLINPLPTIAALNVVADLGGNDTAPFFDGINRQDKDLNTTKVWRGQPGEAAMLPVFTPELSVGIETHRPLRLPGIGALFLIGDDPASRSWLQMNAAQIKKKNAVGLIVNVSSMSAVQSLRELAPGIQMAPASGSELARRLHITHYPVLITDTGLASEVVP</sequence>
<gene>
    <name evidence="2" type="ORF">CVE23_02965</name>
</gene>
<protein>
    <submittedName>
        <fullName evidence="2">Integrating conjugative element protein</fullName>
    </submittedName>
</protein>
<evidence type="ECO:0000313" key="2">
    <source>
        <dbReference type="EMBL" id="ATZ93027.1"/>
    </source>
</evidence>
<feature type="signal peptide" evidence="1">
    <location>
        <begin position="1"/>
        <end position="20"/>
    </location>
</feature>
<dbReference type="EMBL" id="CP025003">
    <property type="protein sequence ID" value="ATZ93027.1"/>
    <property type="molecule type" value="Genomic_DNA"/>
</dbReference>
<evidence type="ECO:0000313" key="3">
    <source>
        <dbReference type="Proteomes" id="UP000231901"/>
    </source>
</evidence>
<name>A0A2K8QHP0_9GAMM</name>
<dbReference type="GeneID" id="66563302"/>
<reference evidence="3" key="1">
    <citation type="journal article" date="2018" name="Genome Announc.">
        <title>Complete genome sequence of a Dickeya fangzhongdai type strain causing bleeding canker of pear tree trunks.</title>
        <authorList>
            <person name="Zhao Y."/>
            <person name="Tian Y."/>
            <person name="Li X."/>
            <person name="Hu B."/>
        </authorList>
    </citation>
    <scope>NUCLEOTIDE SEQUENCE [LARGE SCALE GENOMIC DNA]</scope>
    <source>
        <strain evidence="3">DSM 101947</strain>
    </source>
</reference>
<dbReference type="InterPro" id="IPR021300">
    <property type="entry name" value="Integr_conj_element_PFL4695"/>
</dbReference>
<feature type="chain" id="PRO_5014720012" evidence="1">
    <location>
        <begin position="21"/>
        <end position="170"/>
    </location>
</feature>
<dbReference type="KEGG" id="dfn:CVE23_02965"/>
<evidence type="ECO:0000256" key="1">
    <source>
        <dbReference type="SAM" id="SignalP"/>
    </source>
</evidence>
<dbReference type="AlphaFoldDB" id="A0A2K8QHP0"/>
<accession>A0A2K8QHP0</accession>
<dbReference type="NCBIfam" id="TIGR03765">
    <property type="entry name" value="ICE_PFL_4695"/>
    <property type="match status" value="1"/>
</dbReference>
<keyword evidence="3" id="KW-1185">Reference proteome</keyword>
<dbReference type="Proteomes" id="UP000231901">
    <property type="component" value="Chromosome"/>
</dbReference>
<dbReference type="Pfam" id="PF11072">
    <property type="entry name" value="DUF2859"/>
    <property type="match status" value="1"/>
</dbReference>
<organism evidence="2 3">
    <name type="scientific">Dickeya fangzhongdai</name>
    <dbReference type="NCBI Taxonomy" id="1778540"/>
    <lineage>
        <taxon>Bacteria</taxon>
        <taxon>Pseudomonadati</taxon>
        <taxon>Pseudomonadota</taxon>
        <taxon>Gammaproteobacteria</taxon>
        <taxon>Enterobacterales</taxon>
        <taxon>Pectobacteriaceae</taxon>
        <taxon>Dickeya</taxon>
    </lineage>
</organism>
<dbReference type="RefSeq" id="WP_100848853.1">
    <property type="nucleotide sequence ID" value="NZ_BMJF01000003.1"/>
</dbReference>
<keyword evidence="1" id="KW-0732">Signal</keyword>
<proteinExistence type="predicted"/>